<evidence type="ECO:0000256" key="3">
    <source>
        <dbReference type="ARBA" id="ARBA00022578"/>
    </source>
</evidence>
<gene>
    <name evidence="9" type="ORF">ABSL23_10960</name>
</gene>
<dbReference type="GO" id="GO:0006310">
    <property type="term" value="P:DNA recombination"/>
    <property type="evidence" value="ECO:0007669"/>
    <property type="project" value="UniProtKB-KW"/>
</dbReference>
<keyword evidence="3" id="KW-0815">Transposition</keyword>
<dbReference type="EMBL" id="CP159204">
    <property type="protein sequence ID" value="XCF15757.1"/>
    <property type="molecule type" value="Genomic_DNA"/>
</dbReference>
<sequence>MSVVVRRTNTFAVRPLSTQDEQLLRELLDASASLWNELTYERRQNFFDGESVWDTADYRKQYVDVLGSATAQQVIRKNSEAWRSFFAAREDGEDTAPPGYWGNEDKGRELRTYIRNDQYTLETGERSRLEVPVGQALKDEYGLGYHDRLRLEVAGDPKWEGEQGRLELYYDEIDDTFRAIQPVTVPDSRRDSPLAEESAALDVGANNLVACTTTTGGQYLYEGRNLFARFRETTEEIARLQSKLREGRYSSCRIRRLYRKRTRRRDHAQDALVRDLLERLYDEGVATVYVGDLTDVLSTYWSAAVNEKTHQFWAYRSFINRLATTAEEYGITVEVESEAYTTAECPVCGERDDTDRNGDVFRCSCGYEGHADLGASRTFLERQAGTNLEVGSMARPVRLKWDDHDWSELPRSPERASPNEERTNRNTSDGKLASVGTA</sequence>
<dbReference type="Pfam" id="PF01385">
    <property type="entry name" value="OrfB_IS605"/>
    <property type="match status" value="1"/>
</dbReference>
<keyword evidence="5" id="KW-0233">DNA recombination</keyword>
<dbReference type="InterPro" id="IPR001959">
    <property type="entry name" value="Transposase"/>
</dbReference>
<dbReference type="GO" id="GO:0003677">
    <property type="term" value="F:DNA binding"/>
    <property type="evidence" value="ECO:0007669"/>
    <property type="project" value="UniProtKB-KW"/>
</dbReference>
<dbReference type="InterPro" id="IPR010095">
    <property type="entry name" value="Cas12f1-like_TNB"/>
</dbReference>
<protein>
    <submittedName>
        <fullName evidence="9">Transposase</fullName>
    </submittedName>
</protein>
<feature type="compositionally biased region" description="Basic and acidic residues" evidence="6">
    <location>
        <begin position="403"/>
        <end position="424"/>
    </location>
</feature>
<accession>A0AAU8CBE0</accession>
<feature type="domain" description="Probable transposase IS891/IS1136/IS1341" evidence="7">
    <location>
        <begin position="182"/>
        <end position="296"/>
    </location>
</feature>
<evidence type="ECO:0000259" key="8">
    <source>
        <dbReference type="Pfam" id="PF07282"/>
    </source>
</evidence>
<proteinExistence type="inferred from homology"/>
<dbReference type="PANTHER" id="PTHR30405">
    <property type="entry name" value="TRANSPOSASE"/>
    <property type="match status" value="1"/>
</dbReference>
<evidence type="ECO:0000256" key="4">
    <source>
        <dbReference type="ARBA" id="ARBA00023125"/>
    </source>
</evidence>
<evidence type="ECO:0000256" key="2">
    <source>
        <dbReference type="ARBA" id="ARBA00011044"/>
    </source>
</evidence>
<dbReference type="GeneID" id="91109674"/>
<dbReference type="RefSeq" id="WP_353633771.1">
    <property type="nucleotide sequence ID" value="NZ_CP159204.1"/>
</dbReference>
<reference evidence="9" key="1">
    <citation type="submission" date="2024-06" db="EMBL/GenBank/DDBJ databases">
        <title>Genome Sequence of an extremely halophilic archaeon isolated from Permian era halite, Salado Formation, Carlsbad, New Mexico: Halobacterium sp. strain NMX12-1.</title>
        <authorList>
            <person name="Sotoa L."/>
            <person name="DasSarma P."/>
            <person name="Anton B.P."/>
            <person name="Vincze T."/>
            <person name="Verma I."/>
            <person name="Eralp B."/>
            <person name="Powers D.W."/>
            <person name="Dozier B.L."/>
            <person name="Roberts R.J."/>
            <person name="DasSarma S."/>
        </authorList>
    </citation>
    <scope>NUCLEOTIDE SEQUENCE</scope>
    <source>
        <strain evidence="9">NMX12-1</strain>
    </source>
</reference>
<name>A0AAU8CBE0_9EURY</name>
<evidence type="ECO:0000313" key="9">
    <source>
        <dbReference type="EMBL" id="XCF15757.1"/>
    </source>
</evidence>
<evidence type="ECO:0000259" key="7">
    <source>
        <dbReference type="Pfam" id="PF01385"/>
    </source>
</evidence>
<comment type="similarity">
    <text evidence="2">In the N-terminal section; belongs to the transposase 2 family.</text>
</comment>
<organism evidence="9">
    <name type="scientific">Halobacterium sp. NMX12-1</name>
    <dbReference type="NCBI Taxonomy" id="3166650"/>
    <lineage>
        <taxon>Archaea</taxon>
        <taxon>Methanobacteriati</taxon>
        <taxon>Methanobacteriota</taxon>
        <taxon>Stenosarchaea group</taxon>
        <taxon>Halobacteria</taxon>
        <taxon>Halobacteriales</taxon>
        <taxon>Halobacteriaceae</taxon>
        <taxon>Halobacterium</taxon>
    </lineage>
</organism>
<dbReference type="KEGG" id="hanx:ABSL23_10960"/>
<keyword evidence="4" id="KW-0238">DNA-binding</keyword>
<feature type="region of interest" description="Disordered" evidence="6">
    <location>
        <begin position="403"/>
        <end position="438"/>
    </location>
</feature>
<dbReference type="Pfam" id="PF07282">
    <property type="entry name" value="Cas12f1-like_TNB"/>
    <property type="match status" value="1"/>
</dbReference>
<dbReference type="InterPro" id="IPR051399">
    <property type="entry name" value="RNA-guided_DNA_endo/Transpos"/>
</dbReference>
<feature type="domain" description="Cas12f1-like TNB" evidence="8">
    <location>
        <begin position="315"/>
        <end position="377"/>
    </location>
</feature>
<dbReference type="GO" id="GO:0032196">
    <property type="term" value="P:transposition"/>
    <property type="evidence" value="ECO:0007669"/>
    <property type="project" value="UniProtKB-KW"/>
</dbReference>
<comment type="similarity">
    <text evidence="1">In the C-terminal section; belongs to the transposase 35 family.</text>
</comment>
<evidence type="ECO:0000256" key="1">
    <source>
        <dbReference type="ARBA" id="ARBA00008761"/>
    </source>
</evidence>
<dbReference type="PANTHER" id="PTHR30405:SF26">
    <property type="entry name" value="TRANSPOSASE, PROBABLY IS605-TNPB FAMILY"/>
    <property type="match status" value="1"/>
</dbReference>
<dbReference type="NCBIfam" id="NF040570">
    <property type="entry name" value="guided_TnpB"/>
    <property type="match status" value="1"/>
</dbReference>
<dbReference type="AlphaFoldDB" id="A0AAU8CBE0"/>
<evidence type="ECO:0000256" key="6">
    <source>
        <dbReference type="SAM" id="MobiDB-lite"/>
    </source>
</evidence>
<evidence type="ECO:0000256" key="5">
    <source>
        <dbReference type="ARBA" id="ARBA00023172"/>
    </source>
</evidence>